<evidence type="ECO:0000256" key="3">
    <source>
        <dbReference type="ARBA" id="ARBA00009045"/>
    </source>
</evidence>
<evidence type="ECO:0000256" key="4">
    <source>
        <dbReference type="ARBA" id="ARBA00013039"/>
    </source>
</evidence>
<dbReference type="Gene3D" id="1.20.1540.10">
    <property type="entry name" value="Rhomboid-like"/>
    <property type="match status" value="1"/>
</dbReference>
<reference evidence="13" key="1">
    <citation type="journal article" date="2023" name="Mol. Phylogenet. Evol.">
        <title>Genome-scale phylogeny and comparative genomics of the fungal order Sordariales.</title>
        <authorList>
            <person name="Hensen N."/>
            <person name="Bonometti L."/>
            <person name="Westerberg I."/>
            <person name="Brannstrom I.O."/>
            <person name="Guillou S."/>
            <person name="Cros-Aarteil S."/>
            <person name="Calhoun S."/>
            <person name="Haridas S."/>
            <person name="Kuo A."/>
            <person name="Mondo S."/>
            <person name="Pangilinan J."/>
            <person name="Riley R."/>
            <person name="LaButti K."/>
            <person name="Andreopoulos B."/>
            <person name="Lipzen A."/>
            <person name="Chen C."/>
            <person name="Yan M."/>
            <person name="Daum C."/>
            <person name="Ng V."/>
            <person name="Clum A."/>
            <person name="Steindorff A."/>
            <person name="Ohm R.A."/>
            <person name="Martin F."/>
            <person name="Silar P."/>
            <person name="Natvig D.O."/>
            <person name="Lalanne C."/>
            <person name="Gautier V."/>
            <person name="Ament-Velasquez S.L."/>
            <person name="Kruys A."/>
            <person name="Hutchinson M.I."/>
            <person name="Powell A.J."/>
            <person name="Barry K."/>
            <person name="Miller A.N."/>
            <person name="Grigoriev I.V."/>
            <person name="Debuchy R."/>
            <person name="Gladieux P."/>
            <person name="Hiltunen Thoren M."/>
            <person name="Johannesson H."/>
        </authorList>
    </citation>
    <scope>NUCLEOTIDE SEQUENCE</scope>
    <source>
        <strain evidence="13">CBS 232.78</strain>
    </source>
</reference>
<dbReference type="Proteomes" id="UP001285441">
    <property type="component" value="Unassembled WGS sequence"/>
</dbReference>
<keyword evidence="7" id="KW-0378">Hydrolase</keyword>
<sequence>MPASNVMSFSTLRARSYIFRLPLFTRAVLLAIVGFWIVSVQSVWDVRTWGALIPDELGITTLYRLNTFPFIHLNGFHALMNILALAPLLERFEAEHGTLTSLTLFFGPLTTIPAFIYVFMQKLVLRSNTGVMGASMWVFLLLGMEAIRTYKVNPHLVIATYNIPTWTTPIALLLCAAALVPSSSFLGHLSGLIVGYGCGMGYLKYLAPPEKVLRWIEGKLNLLGRLPHYVNLDQKTYGRFGVLPSSGSSPLGGPGAALSMTGSSQRLGP</sequence>
<reference evidence="13" key="2">
    <citation type="submission" date="2023-06" db="EMBL/GenBank/DDBJ databases">
        <authorList>
            <consortium name="Lawrence Berkeley National Laboratory"/>
            <person name="Haridas S."/>
            <person name="Hensen N."/>
            <person name="Bonometti L."/>
            <person name="Westerberg I."/>
            <person name="Brannstrom I.O."/>
            <person name="Guillou S."/>
            <person name="Cros-Aarteil S."/>
            <person name="Calhoun S."/>
            <person name="Kuo A."/>
            <person name="Mondo S."/>
            <person name="Pangilinan J."/>
            <person name="Riley R."/>
            <person name="LaButti K."/>
            <person name="Andreopoulos B."/>
            <person name="Lipzen A."/>
            <person name="Chen C."/>
            <person name="Yanf M."/>
            <person name="Daum C."/>
            <person name="Ng V."/>
            <person name="Clum A."/>
            <person name="Steindorff A."/>
            <person name="Ohm R."/>
            <person name="Martin F."/>
            <person name="Silar P."/>
            <person name="Natvig D."/>
            <person name="Lalanne C."/>
            <person name="Gautier V."/>
            <person name="Ament-velasquez S.L."/>
            <person name="Kruys A."/>
            <person name="Hutchinson M.I."/>
            <person name="Powell A.J."/>
            <person name="Barry K."/>
            <person name="Miller A.N."/>
            <person name="Grigoriev I.V."/>
            <person name="Debuchy R."/>
            <person name="Gladieux P."/>
            <person name="Thoren M.H."/>
            <person name="Johannesson H."/>
        </authorList>
    </citation>
    <scope>NUCLEOTIDE SEQUENCE</scope>
    <source>
        <strain evidence="13">CBS 232.78</strain>
    </source>
</reference>
<organism evidence="13 14">
    <name type="scientific">Podospora didyma</name>
    <dbReference type="NCBI Taxonomy" id="330526"/>
    <lineage>
        <taxon>Eukaryota</taxon>
        <taxon>Fungi</taxon>
        <taxon>Dikarya</taxon>
        <taxon>Ascomycota</taxon>
        <taxon>Pezizomycotina</taxon>
        <taxon>Sordariomycetes</taxon>
        <taxon>Sordariomycetidae</taxon>
        <taxon>Sordariales</taxon>
        <taxon>Podosporaceae</taxon>
        <taxon>Podospora</taxon>
    </lineage>
</organism>
<evidence type="ECO:0000256" key="2">
    <source>
        <dbReference type="ARBA" id="ARBA00004141"/>
    </source>
</evidence>
<comment type="caution">
    <text evidence="13">The sequence shown here is derived from an EMBL/GenBank/DDBJ whole genome shotgun (WGS) entry which is preliminary data.</text>
</comment>
<dbReference type="InterPro" id="IPR022764">
    <property type="entry name" value="Peptidase_S54_rhomboid_dom"/>
</dbReference>
<proteinExistence type="inferred from homology"/>
<evidence type="ECO:0000256" key="7">
    <source>
        <dbReference type="ARBA" id="ARBA00022801"/>
    </source>
</evidence>
<gene>
    <name evidence="13" type="ORF">B0H63DRAFT_471600</name>
</gene>
<comment type="similarity">
    <text evidence="3">Belongs to the peptidase S54 family.</text>
</comment>
<evidence type="ECO:0000256" key="6">
    <source>
        <dbReference type="ARBA" id="ARBA00022692"/>
    </source>
</evidence>
<keyword evidence="8 11" id="KW-1133">Transmembrane helix</keyword>
<evidence type="ECO:0000259" key="12">
    <source>
        <dbReference type="Pfam" id="PF01694"/>
    </source>
</evidence>
<evidence type="ECO:0000256" key="1">
    <source>
        <dbReference type="ARBA" id="ARBA00000156"/>
    </source>
</evidence>
<dbReference type="EC" id="3.4.21.105" evidence="4"/>
<feature type="transmembrane region" description="Helical" evidence="11">
    <location>
        <begin position="101"/>
        <end position="119"/>
    </location>
</feature>
<keyword evidence="14" id="KW-1185">Reference proteome</keyword>
<feature type="region of interest" description="Disordered" evidence="10">
    <location>
        <begin position="247"/>
        <end position="269"/>
    </location>
</feature>
<feature type="transmembrane region" description="Helical" evidence="11">
    <location>
        <begin position="70"/>
        <end position="89"/>
    </location>
</feature>
<dbReference type="EMBL" id="JAULSW010000004">
    <property type="protein sequence ID" value="KAK3384797.1"/>
    <property type="molecule type" value="Genomic_DNA"/>
</dbReference>
<dbReference type="GO" id="GO:0004252">
    <property type="term" value="F:serine-type endopeptidase activity"/>
    <property type="evidence" value="ECO:0007669"/>
    <property type="project" value="InterPro"/>
</dbReference>
<feature type="transmembrane region" description="Helical" evidence="11">
    <location>
        <begin position="125"/>
        <end position="144"/>
    </location>
</feature>
<comment type="subcellular location">
    <subcellularLocation>
        <location evidence="2">Membrane</location>
        <topology evidence="2">Multi-pass membrane protein</topology>
    </subcellularLocation>
</comment>
<feature type="compositionally biased region" description="Polar residues" evidence="10">
    <location>
        <begin position="260"/>
        <end position="269"/>
    </location>
</feature>
<dbReference type="GO" id="GO:0016020">
    <property type="term" value="C:membrane"/>
    <property type="evidence" value="ECO:0007669"/>
    <property type="project" value="UniProtKB-SubCell"/>
</dbReference>
<dbReference type="PANTHER" id="PTHR43066:SF1">
    <property type="entry name" value="RHOMBOID PROTEIN 2"/>
    <property type="match status" value="1"/>
</dbReference>
<dbReference type="SUPFAM" id="SSF144091">
    <property type="entry name" value="Rhomboid-like"/>
    <property type="match status" value="1"/>
</dbReference>
<dbReference type="Pfam" id="PF01694">
    <property type="entry name" value="Rhomboid"/>
    <property type="match status" value="1"/>
</dbReference>
<dbReference type="InterPro" id="IPR035952">
    <property type="entry name" value="Rhomboid-like_sf"/>
</dbReference>
<keyword evidence="9 11" id="KW-0472">Membrane</keyword>
<name>A0AAE0NNH4_9PEZI</name>
<evidence type="ECO:0000256" key="5">
    <source>
        <dbReference type="ARBA" id="ARBA00022670"/>
    </source>
</evidence>
<keyword evidence="5" id="KW-0645">Protease</keyword>
<dbReference type="GO" id="GO:0006508">
    <property type="term" value="P:proteolysis"/>
    <property type="evidence" value="ECO:0007669"/>
    <property type="project" value="UniProtKB-KW"/>
</dbReference>
<feature type="transmembrane region" description="Helical" evidence="11">
    <location>
        <begin position="156"/>
        <end position="179"/>
    </location>
</feature>
<feature type="transmembrane region" description="Helical" evidence="11">
    <location>
        <begin position="185"/>
        <end position="205"/>
    </location>
</feature>
<evidence type="ECO:0000256" key="10">
    <source>
        <dbReference type="SAM" id="MobiDB-lite"/>
    </source>
</evidence>
<evidence type="ECO:0000313" key="14">
    <source>
        <dbReference type="Proteomes" id="UP001285441"/>
    </source>
</evidence>
<evidence type="ECO:0000256" key="11">
    <source>
        <dbReference type="SAM" id="Phobius"/>
    </source>
</evidence>
<dbReference type="AlphaFoldDB" id="A0AAE0NNH4"/>
<keyword evidence="6 11" id="KW-0812">Transmembrane</keyword>
<dbReference type="PANTHER" id="PTHR43066">
    <property type="entry name" value="RHOMBOID-RELATED PROTEIN"/>
    <property type="match status" value="1"/>
</dbReference>
<accession>A0AAE0NNH4</accession>
<evidence type="ECO:0000313" key="13">
    <source>
        <dbReference type="EMBL" id="KAK3384797.1"/>
    </source>
</evidence>
<evidence type="ECO:0000256" key="9">
    <source>
        <dbReference type="ARBA" id="ARBA00023136"/>
    </source>
</evidence>
<feature type="transmembrane region" description="Helical" evidence="11">
    <location>
        <begin position="21"/>
        <end position="44"/>
    </location>
</feature>
<evidence type="ECO:0000256" key="8">
    <source>
        <dbReference type="ARBA" id="ARBA00022989"/>
    </source>
</evidence>
<protein>
    <recommendedName>
        <fullName evidence="4">rhomboid protease</fullName>
        <ecNumber evidence="4">3.4.21.105</ecNumber>
    </recommendedName>
</protein>
<comment type="catalytic activity">
    <reaction evidence="1">
        <text>Cleaves type-1 transmembrane domains using a catalytic dyad composed of serine and histidine that are contributed by different transmembrane domains.</text>
        <dbReference type="EC" id="3.4.21.105"/>
    </reaction>
</comment>
<feature type="domain" description="Peptidase S54 rhomboid" evidence="12">
    <location>
        <begin position="61"/>
        <end position="203"/>
    </location>
</feature>